<organism evidence="1">
    <name type="scientific">Yersinia enterocolitica</name>
    <dbReference type="NCBI Taxonomy" id="630"/>
    <lineage>
        <taxon>Bacteria</taxon>
        <taxon>Pseudomonadati</taxon>
        <taxon>Pseudomonadota</taxon>
        <taxon>Gammaproteobacteria</taxon>
        <taxon>Enterobacterales</taxon>
        <taxon>Yersiniaceae</taxon>
        <taxon>Yersinia</taxon>
    </lineage>
</organism>
<accession>Q702V4</accession>
<name>Q702V4_YEREN</name>
<evidence type="ECO:0000313" key="1">
    <source>
        <dbReference type="EMBL" id="CAF25095.1"/>
    </source>
</evidence>
<dbReference type="EMBL" id="AJ626755">
    <property type="protein sequence ID" value="CAF25095.1"/>
    <property type="molecule type" value="Genomic_DNA"/>
</dbReference>
<sequence>MFSFKLRKITCHCDRFALKQKQKIIYHKDLSMKAYMVVIPLFSFVLTACSTPATSLNNEDLCAKLAEGEYFKNNWIWDPAFKEYQDRKTKGTISVEQCETIKAQNIASFAKKDAEAEVESD</sequence>
<protein>
    <submittedName>
        <fullName evidence="1">Uncharacterized protein</fullName>
    </submittedName>
</protein>
<proteinExistence type="predicted"/>
<dbReference type="AlphaFoldDB" id="Q702V4"/>
<reference evidence="1" key="1">
    <citation type="submission" date="2004-02" db="EMBL/GenBank/DDBJ databases">
        <title>Temperature and growth phase regulate the transcription of the O-antigen gene cluster of Yersinia enterocolitica O:3.</title>
        <authorList>
            <person name="Skurnik M."/>
            <person name="Lahtinen P."/>
            <person name="Brzezinska A."/>
        </authorList>
    </citation>
    <scope>NUCLEOTIDE SEQUENCE</scope>
    <source>
        <strain evidence="1">6471/76</strain>
    </source>
</reference>